<dbReference type="RefSeq" id="WP_213431354.1">
    <property type="nucleotide sequence ID" value="NZ_AP031286.1"/>
</dbReference>
<accession>A0ABM9G0K1</accession>
<dbReference type="Proteomes" id="UP001154322">
    <property type="component" value="Unassembled WGS sequence"/>
</dbReference>
<reference evidence="1" key="1">
    <citation type="submission" date="2022-06" db="EMBL/GenBank/DDBJ databases">
        <authorList>
            <person name="Dietemann V."/>
            <person name="Ory F."/>
            <person name="Dainat B."/>
            <person name="Oberhansli S."/>
        </authorList>
    </citation>
    <scope>NUCLEOTIDE SEQUENCE</scope>
    <source>
        <strain evidence="1">Ena-SAMPLE-TAB-26-04-2022-14:26:32:270-5432</strain>
    </source>
</reference>
<dbReference type="EMBL" id="CALYLO010000003">
    <property type="protein sequence ID" value="CAH8245140.1"/>
    <property type="molecule type" value="Genomic_DNA"/>
</dbReference>
<protein>
    <submittedName>
        <fullName evidence="1">Uncharacterized protein</fullName>
    </submittedName>
</protein>
<name>A0ABM9G0K1_9BACL</name>
<evidence type="ECO:0000313" key="2">
    <source>
        <dbReference type="Proteomes" id="UP001154322"/>
    </source>
</evidence>
<keyword evidence="2" id="KW-1185">Reference proteome</keyword>
<organism evidence="1 2">
    <name type="scientific">Paenibacillus melissococcoides</name>
    <dbReference type="NCBI Taxonomy" id="2912268"/>
    <lineage>
        <taxon>Bacteria</taxon>
        <taxon>Bacillati</taxon>
        <taxon>Bacillota</taxon>
        <taxon>Bacilli</taxon>
        <taxon>Bacillales</taxon>
        <taxon>Paenibacillaceae</taxon>
        <taxon>Paenibacillus</taxon>
    </lineage>
</organism>
<gene>
    <name evidence="1" type="ORF">WJ0W_002370</name>
</gene>
<proteinExistence type="predicted"/>
<sequence>MNKKTFESQRAACGRQSGIEQALPKKRGAMVMTIDELKDVMKNEDVRRLEIKLHQGEIRKSIITKSEHFYSFEFLVETKYGRMLIAGYYGPYGITYICDASIGHIETLLDWAKS</sequence>
<comment type="caution">
    <text evidence="1">The sequence shown here is derived from an EMBL/GenBank/DDBJ whole genome shotgun (WGS) entry which is preliminary data.</text>
</comment>
<evidence type="ECO:0000313" key="1">
    <source>
        <dbReference type="EMBL" id="CAH8245140.1"/>
    </source>
</evidence>